<dbReference type="PANTHER" id="PTHR11228:SF27">
    <property type="entry name" value="GLYCYL-RADICAL ENZYME ACTIVATING ENZYME MJ1227-RELATED"/>
    <property type="match status" value="1"/>
</dbReference>
<evidence type="ECO:0000256" key="3">
    <source>
        <dbReference type="ARBA" id="ARBA00022723"/>
    </source>
</evidence>
<dbReference type="AlphaFoldDB" id="F0RX06"/>
<proteinExistence type="predicted"/>
<dbReference type="NCBIfam" id="TIGR02495">
    <property type="entry name" value="NrdG2"/>
    <property type="match status" value="1"/>
</dbReference>
<dbReference type="Gene3D" id="3.20.20.70">
    <property type="entry name" value="Aldolase class I"/>
    <property type="match status" value="1"/>
</dbReference>
<dbReference type="InterPro" id="IPR007197">
    <property type="entry name" value="rSAM"/>
</dbReference>
<dbReference type="InterPro" id="IPR050377">
    <property type="entry name" value="Radical_SAM_PqqE_MftC-like"/>
</dbReference>
<dbReference type="OrthoDB" id="9782387at2"/>
<accession>F0RX06</accession>
<dbReference type="EMBL" id="CP002541">
    <property type="protein sequence ID" value="ADY11856.1"/>
    <property type="molecule type" value="Genomic_DNA"/>
</dbReference>
<evidence type="ECO:0000256" key="2">
    <source>
        <dbReference type="ARBA" id="ARBA00022691"/>
    </source>
</evidence>
<gene>
    <name evidence="7" type="ordered locus">SpiBuddy_0010</name>
</gene>
<dbReference type="GO" id="GO:0051536">
    <property type="term" value="F:iron-sulfur cluster binding"/>
    <property type="evidence" value="ECO:0007669"/>
    <property type="project" value="UniProtKB-KW"/>
</dbReference>
<reference evidence="8" key="1">
    <citation type="submission" date="2011-02" db="EMBL/GenBank/DDBJ databases">
        <title>Complete sequence of Spirochaeta sp. Buddy.</title>
        <authorList>
            <person name="Lucas S."/>
            <person name="Copeland A."/>
            <person name="Lapidus A."/>
            <person name="Cheng J.-F."/>
            <person name="Goodwin L."/>
            <person name="Pitluck S."/>
            <person name="Zeytun A."/>
            <person name="Detter J.C."/>
            <person name="Han C."/>
            <person name="Tapia R."/>
            <person name="Land M."/>
            <person name="Hauser L."/>
            <person name="Kyrpides N."/>
            <person name="Ivanova N."/>
            <person name="Mikhailova N."/>
            <person name="Pagani I."/>
            <person name="Ritalahti K.M."/>
            <person name="Loeffler F.E."/>
            <person name="Woyke T."/>
        </authorList>
    </citation>
    <scope>NUCLEOTIDE SEQUENCE [LARGE SCALE GENOMIC DNA]</scope>
    <source>
        <strain evidence="8">ATCC BAA-1886 / DSM 22777 / Buddy</strain>
    </source>
</reference>
<dbReference type="InterPro" id="IPR013785">
    <property type="entry name" value="Aldolase_TIM"/>
</dbReference>
<dbReference type="PANTHER" id="PTHR11228">
    <property type="entry name" value="RADICAL SAM DOMAIN PROTEIN"/>
    <property type="match status" value="1"/>
</dbReference>
<evidence type="ECO:0000256" key="1">
    <source>
        <dbReference type="ARBA" id="ARBA00001966"/>
    </source>
</evidence>
<dbReference type="GO" id="GO:0003824">
    <property type="term" value="F:catalytic activity"/>
    <property type="evidence" value="ECO:0007669"/>
    <property type="project" value="InterPro"/>
</dbReference>
<dbReference type="eggNOG" id="COG1180">
    <property type="taxonomic scope" value="Bacteria"/>
</dbReference>
<evidence type="ECO:0000256" key="4">
    <source>
        <dbReference type="ARBA" id="ARBA00023004"/>
    </source>
</evidence>
<evidence type="ECO:0000313" key="8">
    <source>
        <dbReference type="Proteomes" id="UP000008466"/>
    </source>
</evidence>
<keyword evidence="4" id="KW-0408">Iron</keyword>
<keyword evidence="5" id="KW-0411">Iron-sulfur</keyword>
<dbReference type="SUPFAM" id="SSF102114">
    <property type="entry name" value="Radical SAM enzymes"/>
    <property type="match status" value="1"/>
</dbReference>
<organism evidence="7 8">
    <name type="scientific">Sphaerochaeta globosa (strain ATCC BAA-1886 / DSM 22777 / Buddy)</name>
    <name type="common">Spirochaeta sp. (strain Buddy)</name>
    <dbReference type="NCBI Taxonomy" id="158189"/>
    <lineage>
        <taxon>Bacteria</taxon>
        <taxon>Pseudomonadati</taxon>
        <taxon>Spirochaetota</taxon>
        <taxon>Spirochaetia</taxon>
        <taxon>Spirochaetales</taxon>
        <taxon>Sphaerochaetaceae</taxon>
        <taxon>Sphaerochaeta</taxon>
    </lineage>
</organism>
<dbReference type="GO" id="GO:0046872">
    <property type="term" value="F:metal ion binding"/>
    <property type="evidence" value="ECO:0007669"/>
    <property type="project" value="UniProtKB-KW"/>
</dbReference>
<dbReference type="InterPro" id="IPR012840">
    <property type="entry name" value="NrdG2"/>
</dbReference>
<dbReference type="SFLD" id="SFLDG01094">
    <property type="entry name" value="Uncharacterised_Radical_SAM_Su"/>
    <property type="match status" value="1"/>
</dbReference>
<dbReference type="InterPro" id="IPR058240">
    <property type="entry name" value="rSAM_sf"/>
</dbReference>
<dbReference type="RefSeq" id="WP_013605709.1">
    <property type="nucleotide sequence ID" value="NC_015152.1"/>
</dbReference>
<evidence type="ECO:0000259" key="6">
    <source>
        <dbReference type="PROSITE" id="PS51918"/>
    </source>
</evidence>
<sequence>MNIAGLEACSLLDYPGLLSSVFFCQGCNYDCFYCHNRALIEPKSCITDYQEAQTFLQQRKGFIQAVVISGGEPSLQHDLMEFVEFIRNLGFAVKLDTNGSRPQVVSKLLEHDLLSYVAVDVKAPCERYQEIVGDKGDEILVRTSVSLLTEYQASHPGFSYEVRTTLAPTLGQEDLLCMVQSYPVVQHWYVQKYRIPKHFKANDEKRINLPQLSVGEVEKSLGLLRMYQPNLVIR</sequence>
<dbReference type="CDD" id="cd01335">
    <property type="entry name" value="Radical_SAM"/>
    <property type="match status" value="1"/>
</dbReference>
<protein>
    <submittedName>
        <fullName evidence="7">Anaerobic ribonucleoside-triphosphate reductase activating protein</fullName>
    </submittedName>
</protein>
<feature type="domain" description="Radical SAM core" evidence="6">
    <location>
        <begin position="13"/>
        <end position="234"/>
    </location>
</feature>
<dbReference type="PROSITE" id="PS51918">
    <property type="entry name" value="RADICAL_SAM"/>
    <property type="match status" value="1"/>
</dbReference>
<dbReference type="SFLD" id="SFLDS00029">
    <property type="entry name" value="Radical_SAM"/>
    <property type="match status" value="1"/>
</dbReference>
<evidence type="ECO:0000313" key="7">
    <source>
        <dbReference type="EMBL" id="ADY11856.1"/>
    </source>
</evidence>
<name>F0RX06_SPHGB</name>
<dbReference type="HOGENOM" id="CLU_078147_2_0_12"/>
<dbReference type="Pfam" id="PF04055">
    <property type="entry name" value="Radical_SAM"/>
    <property type="match status" value="1"/>
</dbReference>
<keyword evidence="8" id="KW-1185">Reference proteome</keyword>
<dbReference type="STRING" id="158189.SpiBuddy_0010"/>
<evidence type="ECO:0000256" key="5">
    <source>
        <dbReference type="ARBA" id="ARBA00023014"/>
    </source>
</evidence>
<dbReference type="Proteomes" id="UP000008466">
    <property type="component" value="Chromosome"/>
</dbReference>
<keyword evidence="2" id="KW-0949">S-adenosyl-L-methionine</keyword>
<comment type="cofactor">
    <cofactor evidence="1">
        <name>[4Fe-4S] cluster</name>
        <dbReference type="ChEBI" id="CHEBI:49883"/>
    </cofactor>
</comment>
<keyword evidence="3" id="KW-0479">Metal-binding</keyword>
<dbReference type="KEGG" id="sbu:SpiBuddy_0010"/>